<gene>
    <name evidence="1" type="ORF">PsorP6_002724</name>
</gene>
<accession>A0ACC0WT00</accession>
<proteinExistence type="predicted"/>
<dbReference type="Proteomes" id="UP001163321">
    <property type="component" value="Chromosome 1"/>
</dbReference>
<reference evidence="1 2" key="1">
    <citation type="journal article" date="2022" name="bioRxiv">
        <title>The genome of the oomycete Peronosclerospora sorghi, a cosmopolitan pathogen of maize and sorghum, is inflated with dispersed pseudogenes.</title>
        <authorList>
            <person name="Fletcher K."/>
            <person name="Martin F."/>
            <person name="Isakeit T."/>
            <person name="Cavanaugh K."/>
            <person name="Magill C."/>
            <person name="Michelmore R."/>
        </authorList>
    </citation>
    <scope>NUCLEOTIDE SEQUENCE [LARGE SCALE GENOMIC DNA]</scope>
    <source>
        <strain evidence="1">P6</strain>
    </source>
</reference>
<keyword evidence="2" id="KW-1185">Reference proteome</keyword>
<sequence>MSVLLAPALLARVLRCPRNIETACVDKAGITPRRTFRTPTYIKCVLEHRSVSSPNGAADEGCETLRYSTRTLGGVKHPVMLAWVKPIEADLFALNTEIHARTRSIAQRCTRHQALDVECEQEWRVVQTQRINTTKASLEEHTARITRGKMRTEIFSEQL</sequence>
<protein>
    <submittedName>
        <fullName evidence="1">Uncharacterized protein</fullName>
    </submittedName>
</protein>
<evidence type="ECO:0000313" key="1">
    <source>
        <dbReference type="EMBL" id="KAI9921825.1"/>
    </source>
</evidence>
<comment type="caution">
    <text evidence="1">The sequence shown here is derived from an EMBL/GenBank/DDBJ whole genome shotgun (WGS) entry which is preliminary data.</text>
</comment>
<organism evidence="1 2">
    <name type="scientific">Peronosclerospora sorghi</name>
    <dbReference type="NCBI Taxonomy" id="230839"/>
    <lineage>
        <taxon>Eukaryota</taxon>
        <taxon>Sar</taxon>
        <taxon>Stramenopiles</taxon>
        <taxon>Oomycota</taxon>
        <taxon>Peronosporomycetes</taxon>
        <taxon>Peronosporales</taxon>
        <taxon>Peronosporaceae</taxon>
        <taxon>Peronosclerospora</taxon>
    </lineage>
</organism>
<evidence type="ECO:0000313" key="2">
    <source>
        <dbReference type="Proteomes" id="UP001163321"/>
    </source>
</evidence>
<name>A0ACC0WT00_9STRA</name>
<dbReference type="EMBL" id="CM047580">
    <property type="protein sequence ID" value="KAI9921825.1"/>
    <property type="molecule type" value="Genomic_DNA"/>
</dbReference>